<feature type="transmembrane region" description="Helical" evidence="6">
    <location>
        <begin position="302"/>
        <end position="322"/>
    </location>
</feature>
<dbReference type="InterPro" id="IPR008253">
    <property type="entry name" value="Marvel"/>
</dbReference>
<evidence type="ECO:0000256" key="4">
    <source>
        <dbReference type="ARBA" id="ARBA00023136"/>
    </source>
</evidence>
<evidence type="ECO:0000256" key="5">
    <source>
        <dbReference type="SAM" id="MobiDB-lite"/>
    </source>
</evidence>
<feature type="region of interest" description="Disordered" evidence="5">
    <location>
        <begin position="105"/>
        <end position="150"/>
    </location>
</feature>
<feature type="region of interest" description="Disordered" evidence="5">
    <location>
        <begin position="1"/>
        <end position="90"/>
    </location>
</feature>
<feature type="transmembrane region" description="Helical" evidence="6">
    <location>
        <begin position="189"/>
        <end position="207"/>
    </location>
</feature>
<gene>
    <name evidence="8" type="ORF">g.64185</name>
</gene>
<feature type="compositionally biased region" description="Polar residues" evidence="5">
    <location>
        <begin position="62"/>
        <end position="75"/>
    </location>
</feature>
<feature type="compositionally biased region" description="Polar residues" evidence="5">
    <location>
        <begin position="8"/>
        <end position="17"/>
    </location>
</feature>
<dbReference type="GO" id="GO:0016020">
    <property type="term" value="C:membrane"/>
    <property type="evidence" value="ECO:0007669"/>
    <property type="project" value="UniProtKB-SubCell"/>
</dbReference>
<evidence type="ECO:0000259" key="7">
    <source>
        <dbReference type="Pfam" id="PF01284"/>
    </source>
</evidence>
<evidence type="ECO:0000256" key="2">
    <source>
        <dbReference type="ARBA" id="ARBA00022692"/>
    </source>
</evidence>
<evidence type="ECO:0000313" key="8">
    <source>
        <dbReference type="EMBL" id="JAT49187.1"/>
    </source>
</evidence>
<accession>A0A1D1Y3I9</accession>
<feature type="transmembrane region" description="Helical" evidence="6">
    <location>
        <begin position="227"/>
        <end position="249"/>
    </location>
</feature>
<evidence type="ECO:0000256" key="3">
    <source>
        <dbReference type="ARBA" id="ARBA00022989"/>
    </source>
</evidence>
<proteinExistence type="predicted"/>
<comment type="subcellular location">
    <subcellularLocation>
        <location evidence="1">Membrane</location>
        <topology evidence="1">Multi-pass membrane protein</topology>
    </subcellularLocation>
</comment>
<evidence type="ECO:0000256" key="1">
    <source>
        <dbReference type="ARBA" id="ARBA00004141"/>
    </source>
</evidence>
<protein>
    <recommendedName>
        <fullName evidence="7">MARVEL domain-containing protein</fullName>
    </recommendedName>
</protein>
<reference evidence="8" key="1">
    <citation type="submission" date="2015-07" db="EMBL/GenBank/DDBJ databases">
        <title>Transcriptome Assembly of Anthurium amnicola.</title>
        <authorList>
            <person name="Suzuki J."/>
        </authorList>
    </citation>
    <scope>NUCLEOTIDE SEQUENCE</scope>
</reference>
<feature type="domain" description="MARVEL" evidence="7">
    <location>
        <begin position="189"/>
        <end position="318"/>
    </location>
</feature>
<dbReference type="Pfam" id="PF01284">
    <property type="entry name" value="MARVEL"/>
    <property type="match status" value="1"/>
</dbReference>
<keyword evidence="4 6" id="KW-0472">Membrane</keyword>
<name>A0A1D1Y3I9_9ARAE</name>
<feature type="compositionally biased region" description="Low complexity" evidence="5">
    <location>
        <begin position="43"/>
        <end position="59"/>
    </location>
</feature>
<evidence type="ECO:0000256" key="6">
    <source>
        <dbReference type="SAM" id="Phobius"/>
    </source>
</evidence>
<keyword evidence="2 6" id="KW-0812">Transmembrane</keyword>
<organism evidence="8">
    <name type="scientific">Anthurium amnicola</name>
    <dbReference type="NCBI Taxonomy" id="1678845"/>
    <lineage>
        <taxon>Eukaryota</taxon>
        <taxon>Viridiplantae</taxon>
        <taxon>Streptophyta</taxon>
        <taxon>Embryophyta</taxon>
        <taxon>Tracheophyta</taxon>
        <taxon>Spermatophyta</taxon>
        <taxon>Magnoliopsida</taxon>
        <taxon>Liliopsida</taxon>
        <taxon>Araceae</taxon>
        <taxon>Pothoideae</taxon>
        <taxon>Potheae</taxon>
        <taxon>Anthurium</taxon>
    </lineage>
</organism>
<sequence length="331" mass="36887">MAEKKDTNPFSEDSSSIPHVPPSAYQPNPFPINPTEGNPWATSQNYSYQQQQQQQPSYQGHGYNTSSDNGTQSSFPAYLPMPSPSTYKTNNSSFDYSNNAYNTQTYNNNAYDTNTYTGSETNNAYEQSSNTSQVDNNENVKNEYDNNSTELDHSAIAANPGIETHDPDKLKISSQMLKDSAGTPNKWRLLSRFIQFIASAGAFAFIVASKPATKVDTPDNVNKTAIIFLYIVSAVSIIYSFGHLLLYCFRRWGHKNKAPRWLLMLCDAIIGASFGTLMVFLIKDSGCKPGALQGWCDYYNTSIFFTVLAFTTYAVSFVWDIAGGFKRVRSL</sequence>
<feature type="transmembrane region" description="Helical" evidence="6">
    <location>
        <begin position="261"/>
        <end position="282"/>
    </location>
</feature>
<keyword evidence="3 6" id="KW-1133">Transmembrane helix</keyword>
<dbReference type="AlphaFoldDB" id="A0A1D1Y3I9"/>
<dbReference type="EMBL" id="GDJX01018749">
    <property type="protein sequence ID" value="JAT49187.1"/>
    <property type="molecule type" value="Transcribed_RNA"/>
</dbReference>
<feature type="compositionally biased region" description="Low complexity" evidence="5">
    <location>
        <begin position="105"/>
        <end position="117"/>
    </location>
</feature>
<feature type="compositionally biased region" description="Polar residues" evidence="5">
    <location>
        <begin position="118"/>
        <end position="133"/>
    </location>
</feature>